<dbReference type="Gene3D" id="1.20.1640.10">
    <property type="entry name" value="Multidrug efflux transporter AcrB transmembrane domain"/>
    <property type="match status" value="2"/>
</dbReference>
<keyword evidence="5 15" id="KW-0812">Transmembrane</keyword>
<evidence type="ECO:0000256" key="4">
    <source>
        <dbReference type="ARBA" id="ARBA00022548"/>
    </source>
</evidence>
<feature type="transmembrane region" description="Helical" evidence="15">
    <location>
        <begin position="837"/>
        <end position="857"/>
    </location>
</feature>
<keyword evidence="9" id="KW-0443">Lipid metabolism</keyword>
<dbReference type="Proteomes" id="UP001161017">
    <property type="component" value="Unassembled WGS sequence"/>
</dbReference>
<evidence type="ECO:0000256" key="7">
    <source>
        <dbReference type="ARBA" id="ARBA00022989"/>
    </source>
</evidence>
<evidence type="ECO:0000256" key="1">
    <source>
        <dbReference type="ARBA" id="ARBA00004127"/>
    </source>
</evidence>
<dbReference type="InterPro" id="IPR032190">
    <property type="entry name" value="NPC1_N"/>
</dbReference>
<evidence type="ECO:0000256" key="16">
    <source>
        <dbReference type="SAM" id="SignalP"/>
    </source>
</evidence>
<dbReference type="FunFam" id="1.20.1640.10:FF:000029">
    <property type="entry name" value="Putative Patched sphingolipid transporter"/>
    <property type="match status" value="1"/>
</dbReference>
<feature type="transmembrane region" description="Helical" evidence="15">
    <location>
        <begin position="1085"/>
        <end position="1108"/>
    </location>
</feature>
<keyword evidence="7 15" id="KW-1133">Transmembrane helix</keyword>
<feature type="domain" description="SSD" evidence="17">
    <location>
        <begin position="607"/>
        <end position="781"/>
    </location>
</feature>
<dbReference type="GO" id="GO:0012505">
    <property type="term" value="C:endomembrane system"/>
    <property type="evidence" value="ECO:0007669"/>
    <property type="project" value="UniProtKB-SubCell"/>
</dbReference>
<dbReference type="InterPro" id="IPR000731">
    <property type="entry name" value="SSD"/>
</dbReference>
<dbReference type="FunFam" id="1.20.1640.10:FF:000008">
    <property type="entry name" value="NPC intracellular cholesterol transporter 1"/>
    <property type="match status" value="1"/>
</dbReference>
<protein>
    <submittedName>
        <fullName evidence="18">Niemann-Pick type C- protein 1</fullName>
    </submittedName>
</protein>
<keyword evidence="14" id="KW-0753">Steroid metabolism</keyword>
<dbReference type="Pfam" id="PF22314">
    <property type="entry name" value="NPC1_MLD"/>
    <property type="match status" value="1"/>
</dbReference>
<evidence type="ECO:0000256" key="2">
    <source>
        <dbReference type="ARBA" id="ARBA00005585"/>
    </source>
</evidence>
<dbReference type="EMBL" id="JAPUFD010000010">
    <property type="protein sequence ID" value="MDI1489636.1"/>
    <property type="molecule type" value="Genomic_DNA"/>
</dbReference>
<dbReference type="GO" id="GO:0016020">
    <property type="term" value="C:membrane"/>
    <property type="evidence" value="ECO:0007669"/>
    <property type="project" value="InterPro"/>
</dbReference>
<evidence type="ECO:0000256" key="3">
    <source>
        <dbReference type="ARBA" id="ARBA00022448"/>
    </source>
</evidence>
<keyword evidence="10 15" id="KW-0472">Membrane</keyword>
<dbReference type="InterPro" id="IPR053956">
    <property type="entry name" value="NPC1_MLD"/>
</dbReference>
<evidence type="ECO:0000256" key="9">
    <source>
        <dbReference type="ARBA" id="ARBA00023098"/>
    </source>
</evidence>
<evidence type="ECO:0000256" key="10">
    <source>
        <dbReference type="ARBA" id="ARBA00023136"/>
    </source>
</evidence>
<dbReference type="Pfam" id="PF16414">
    <property type="entry name" value="NPC1_N"/>
    <property type="match status" value="1"/>
</dbReference>
<dbReference type="GO" id="GO:0008203">
    <property type="term" value="P:cholesterol metabolic process"/>
    <property type="evidence" value="ECO:0007669"/>
    <property type="project" value="UniProtKB-KW"/>
</dbReference>
<feature type="transmembrane region" description="Helical" evidence="15">
    <location>
        <begin position="366"/>
        <end position="388"/>
    </location>
</feature>
<keyword evidence="6 16" id="KW-0732">Signal</keyword>
<feature type="transmembrane region" description="Helical" evidence="15">
    <location>
        <begin position="612"/>
        <end position="637"/>
    </location>
</feature>
<proteinExistence type="inferred from homology"/>
<dbReference type="GO" id="GO:0015918">
    <property type="term" value="P:sterol transport"/>
    <property type="evidence" value="ECO:0007669"/>
    <property type="project" value="TreeGrafter"/>
</dbReference>
<evidence type="ECO:0000256" key="12">
    <source>
        <dbReference type="ARBA" id="ARBA00023166"/>
    </source>
</evidence>
<sequence length="1295" mass="140974">MVMLGIPSWKLSCLLLGATALATCFSSAAAVADDGNWTTVHESGRCAIRGQCGKKSLFGGELPCPDNGLAEEPDEKTREKLVDICGAQWEDSDVCCNGDQVDALKTNLKRAEPIISSCPACKANFFDLFCTFTCSPDQSLFVNVTATQKASSGKLIVTELDNLWSDDYGKGFYDSCKDVKFGATGGKAMDFIGGGAKNYTSFLKFLGDEKFLGSPFQINFPRPSANEFEGMQAANPESKACNSSDEAYRCTCQDCPALCPELARITEEEYCQVGVLPCLSFAVILVYCILLALLVTAVSGHVAYQKHSQRKSERLQLLQDAELSDDDDEGDIVHNAGMLDRPQRPYKLNTICDSAFNTLGRYCARYPLITIGISVLIVGVLSIGWASFEVETNPVRLWVSPNSAAAKEKHFFDENFGPFYRAEQAFLVNDTQASGPGPVLSYENLAWWFDVEGRVARVLSPHEKVTLQDVCFNPTGKACVVQSVTGYFQGDLGEMSPSSWADHLQECAESPGTQTCLPEFQLPLSPDAILGGIQGDDALSAQAIIATWVVNNYEEGTKLEQRAIDWETGLRRVMQDAQAEAAERGLRLSFSTEMSVESELSKSTNTDAKIVVVSYIVMFLYASLALGSTTLSVKTIMQSPASTMVRSKFSLGIIGIVIVLMSVSASVGLFSACGFRVTLIIAEVIPFLVLAVGVDNIFLIVHEFERVNVSHPDEMIETRIAKALGRMGPSILLSATTETVAFALGAAVGMPAVRNFAVYAAGAVLINALLQVTMFVSVLALNQQRVEDNRADCFPCVQIRRAKSGLSQSAGSYGYDEEGPLQTFIRKVYAPALLNRTVKVGVLIGFLGLFTAGLALIPEVSLGLDQRIAFPRDSYLIPYFNDLDAYFNTGPPVYFVVQDLPVTERKRQQEICGGFSTCHSYSLTNILEQESKRSDVSYITGSTASWIDDFFTWLNPTNDQCCVEHGRPCLQGRDPPWNLALKGMPEDEEFVHYLQKWLAAPSSEECPFGGAAPYSNAIVVHPNSTTLPIPASHFRTSHTPLRSQHDFISSYASARRIASEISTAQNIKVFPYSKTYIFFDQYASIVHLTGTLLGSAVAIIFVLTSLLLGSIATGLIVTLTVIMTVVDIIGVMALANVSLNAISLVNLVISVGIAVEFCAHIARAFQFPSRTVMEKASSLSSANAVATRGRDLRAWTALVNVGGSVFSGITVTKFLGVFVLAFTRSMIFEVYYFRIWLALVILAALHALIWLPVALSIAGGGGYLDPESDGSMEEDLANRRYRALLPNEDYDSDDY</sequence>
<feature type="transmembrane region" description="Helical" evidence="15">
    <location>
        <begin position="1235"/>
        <end position="1258"/>
    </location>
</feature>
<feature type="transmembrane region" description="Helical" evidence="15">
    <location>
        <begin position="279"/>
        <end position="304"/>
    </location>
</feature>
<evidence type="ECO:0000256" key="11">
    <source>
        <dbReference type="ARBA" id="ARBA00023157"/>
    </source>
</evidence>
<keyword evidence="4" id="KW-0153">Cholesterol metabolism</keyword>
<evidence type="ECO:0000256" key="13">
    <source>
        <dbReference type="ARBA" id="ARBA00023180"/>
    </source>
</evidence>
<dbReference type="GO" id="GO:0032934">
    <property type="term" value="F:sterol binding"/>
    <property type="evidence" value="ECO:0007669"/>
    <property type="project" value="TreeGrafter"/>
</dbReference>
<comment type="subcellular location">
    <subcellularLocation>
        <location evidence="1">Endomembrane system</location>
        <topology evidence="1">Multi-pass membrane protein</topology>
    </subcellularLocation>
</comment>
<feature type="transmembrane region" description="Helical" evidence="15">
    <location>
        <begin position="731"/>
        <end position="750"/>
    </location>
</feature>
<feature type="transmembrane region" description="Helical" evidence="15">
    <location>
        <begin position="1115"/>
        <end position="1135"/>
    </location>
</feature>
<dbReference type="PANTHER" id="PTHR45727">
    <property type="entry name" value="NPC INTRACELLULAR CHOLESTEROL TRANSPORTER 1"/>
    <property type="match status" value="1"/>
</dbReference>
<dbReference type="InterPro" id="IPR053958">
    <property type="entry name" value="HMGCR/SNAP/NPC1-like_SSD"/>
</dbReference>
<evidence type="ECO:0000313" key="18">
    <source>
        <dbReference type="EMBL" id="MDI1489636.1"/>
    </source>
</evidence>
<reference evidence="18" key="1">
    <citation type="journal article" date="2023" name="Genome Biol. Evol.">
        <title>First Whole Genome Sequence and Flow Cytometry Genome Size Data for the Lichen-Forming Fungus Ramalina farinacea (Ascomycota).</title>
        <authorList>
            <person name="Llewellyn T."/>
            <person name="Mian S."/>
            <person name="Hill R."/>
            <person name="Leitch I.J."/>
            <person name="Gaya E."/>
        </authorList>
    </citation>
    <scope>NUCLEOTIDE SEQUENCE</scope>
    <source>
        <strain evidence="18">LIQ254RAFAR</strain>
    </source>
</reference>
<accession>A0AA43QNC2</accession>
<feature type="chain" id="PRO_5041386933" evidence="16">
    <location>
        <begin position="31"/>
        <end position="1295"/>
    </location>
</feature>
<feature type="transmembrane region" description="Helical" evidence="15">
    <location>
        <begin position="1141"/>
        <end position="1165"/>
    </location>
</feature>
<name>A0AA43QNC2_9LECA</name>
<keyword evidence="11" id="KW-1015">Disulfide bond</keyword>
<feature type="transmembrane region" description="Helical" evidence="15">
    <location>
        <begin position="649"/>
        <end position="671"/>
    </location>
</feature>
<dbReference type="Pfam" id="PF12349">
    <property type="entry name" value="Sterol-sensing"/>
    <property type="match status" value="1"/>
</dbReference>
<feature type="signal peptide" evidence="16">
    <location>
        <begin position="1"/>
        <end position="30"/>
    </location>
</feature>
<evidence type="ECO:0000256" key="8">
    <source>
        <dbReference type="ARBA" id="ARBA00023055"/>
    </source>
</evidence>
<evidence type="ECO:0000256" key="14">
    <source>
        <dbReference type="ARBA" id="ARBA00023221"/>
    </source>
</evidence>
<evidence type="ECO:0000256" key="5">
    <source>
        <dbReference type="ARBA" id="ARBA00022692"/>
    </source>
</evidence>
<feature type="transmembrane region" description="Helical" evidence="15">
    <location>
        <begin position="677"/>
        <end position="701"/>
    </location>
</feature>
<dbReference type="PANTHER" id="PTHR45727:SF2">
    <property type="entry name" value="NPC INTRACELLULAR CHOLESTEROL TRANSPORTER 1"/>
    <property type="match status" value="1"/>
</dbReference>
<organism evidence="18 19">
    <name type="scientific">Ramalina farinacea</name>
    <dbReference type="NCBI Taxonomy" id="258253"/>
    <lineage>
        <taxon>Eukaryota</taxon>
        <taxon>Fungi</taxon>
        <taxon>Dikarya</taxon>
        <taxon>Ascomycota</taxon>
        <taxon>Pezizomycotina</taxon>
        <taxon>Lecanoromycetes</taxon>
        <taxon>OSLEUM clade</taxon>
        <taxon>Lecanoromycetidae</taxon>
        <taxon>Lecanorales</taxon>
        <taxon>Lecanorineae</taxon>
        <taxon>Ramalinaceae</taxon>
        <taxon>Ramalina</taxon>
    </lineage>
</organism>
<evidence type="ECO:0000256" key="15">
    <source>
        <dbReference type="SAM" id="Phobius"/>
    </source>
</evidence>
<keyword evidence="3" id="KW-0813">Transport</keyword>
<keyword evidence="19" id="KW-1185">Reference proteome</keyword>
<keyword evidence="8" id="KW-0445">Lipid transport</keyword>
<dbReference type="SUPFAM" id="SSF82866">
    <property type="entry name" value="Multidrug efflux transporter AcrB transmembrane domain"/>
    <property type="match status" value="2"/>
</dbReference>
<dbReference type="PROSITE" id="PS50156">
    <property type="entry name" value="SSD"/>
    <property type="match status" value="1"/>
</dbReference>
<dbReference type="GO" id="GO:0005319">
    <property type="term" value="F:lipid transporter activity"/>
    <property type="evidence" value="ECO:0007669"/>
    <property type="project" value="InterPro"/>
</dbReference>
<comment type="similarity">
    <text evidence="2">Belongs to the patched family.</text>
</comment>
<feature type="transmembrane region" description="Helical" evidence="15">
    <location>
        <begin position="1197"/>
        <end position="1223"/>
    </location>
</feature>
<dbReference type="NCBIfam" id="TIGR00917">
    <property type="entry name" value="2A060601"/>
    <property type="match status" value="1"/>
</dbReference>
<evidence type="ECO:0000313" key="19">
    <source>
        <dbReference type="Proteomes" id="UP001161017"/>
    </source>
</evidence>
<keyword evidence="13" id="KW-0325">Glycoprotein</keyword>
<feature type="transmembrane region" description="Helical" evidence="15">
    <location>
        <begin position="756"/>
        <end position="781"/>
    </location>
</feature>
<comment type="caution">
    <text evidence="18">The sequence shown here is derived from an EMBL/GenBank/DDBJ whole genome shotgun (WGS) entry which is preliminary data.</text>
</comment>
<evidence type="ECO:0000259" key="17">
    <source>
        <dbReference type="PROSITE" id="PS50156"/>
    </source>
</evidence>
<gene>
    <name evidence="18" type="primary">NCR1</name>
    <name evidence="18" type="ORF">OHK93_000833</name>
</gene>
<dbReference type="InterPro" id="IPR004765">
    <property type="entry name" value="NPC1-like"/>
</dbReference>
<evidence type="ECO:0000256" key="6">
    <source>
        <dbReference type="ARBA" id="ARBA00022729"/>
    </source>
</evidence>
<keyword evidence="12" id="KW-1207">Sterol metabolism</keyword>